<protein>
    <submittedName>
        <fullName evidence="5">GAF domain-containing sensor histidine kinase</fullName>
    </submittedName>
</protein>
<dbReference type="InterPro" id="IPR036890">
    <property type="entry name" value="HATPase_C_sf"/>
</dbReference>
<dbReference type="AlphaFoldDB" id="A0A554RI55"/>
<dbReference type="EMBL" id="VLNT01000028">
    <property type="protein sequence ID" value="TSD53795.1"/>
    <property type="molecule type" value="Genomic_DNA"/>
</dbReference>
<evidence type="ECO:0000256" key="2">
    <source>
        <dbReference type="ARBA" id="ARBA00022777"/>
    </source>
</evidence>
<comment type="caution">
    <text evidence="5">The sequence shown here is derived from an EMBL/GenBank/DDBJ whole genome shotgun (WGS) entry which is preliminary data.</text>
</comment>
<proteinExistence type="predicted"/>
<dbReference type="GO" id="GO:0016020">
    <property type="term" value="C:membrane"/>
    <property type="evidence" value="ECO:0007669"/>
    <property type="project" value="InterPro"/>
</dbReference>
<keyword evidence="6" id="KW-1185">Reference proteome</keyword>
<dbReference type="Pfam" id="PF13185">
    <property type="entry name" value="GAF_2"/>
    <property type="match status" value="1"/>
</dbReference>
<accession>A0A554RI55</accession>
<dbReference type="PANTHER" id="PTHR24421">
    <property type="entry name" value="NITRATE/NITRITE SENSOR PROTEIN NARX-RELATED"/>
    <property type="match status" value="1"/>
</dbReference>
<dbReference type="PANTHER" id="PTHR24421:SF56">
    <property type="entry name" value="OXYGEN SENSOR HISTIDINE KINASE RESPONSE REGULATOR DOST"/>
    <property type="match status" value="1"/>
</dbReference>
<evidence type="ECO:0000313" key="6">
    <source>
        <dbReference type="Proteomes" id="UP000316988"/>
    </source>
</evidence>
<organism evidence="5 6">
    <name type="scientific">Aeromicrobium piscarium</name>
    <dbReference type="NCBI Taxonomy" id="2590901"/>
    <lineage>
        <taxon>Bacteria</taxon>
        <taxon>Bacillati</taxon>
        <taxon>Actinomycetota</taxon>
        <taxon>Actinomycetes</taxon>
        <taxon>Propionibacteriales</taxon>
        <taxon>Nocardioidaceae</taxon>
        <taxon>Aeromicrobium</taxon>
    </lineage>
</organism>
<dbReference type="OrthoDB" id="5241249at2"/>
<dbReference type="Proteomes" id="UP000316988">
    <property type="component" value="Unassembled WGS sequence"/>
</dbReference>
<name>A0A554RI55_9ACTN</name>
<feature type="domain" description="GAF" evidence="4">
    <location>
        <begin position="13"/>
        <end position="161"/>
    </location>
</feature>
<dbReference type="InterPro" id="IPR029016">
    <property type="entry name" value="GAF-like_dom_sf"/>
</dbReference>
<dbReference type="Pfam" id="PF02518">
    <property type="entry name" value="HATPase_c"/>
    <property type="match status" value="1"/>
</dbReference>
<evidence type="ECO:0000256" key="3">
    <source>
        <dbReference type="ARBA" id="ARBA00023012"/>
    </source>
</evidence>
<dbReference type="SMART" id="SM00065">
    <property type="entry name" value="GAF"/>
    <property type="match status" value="1"/>
</dbReference>
<evidence type="ECO:0000256" key="1">
    <source>
        <dbReference type="ARBA" id="ARBA00022679"/>
    </source>
</evidence>
<gene>
    <name evidence="5" type="ORF">FNM00_17860</name>
</gene>
<keyword evidence="1" id="KW-0808">Transferase</keyword>
<dbReference type="Gene3D" id="1.20.5.1930">
    <property type="match status" value="1"/>
</dbReference>
<keyword evidence="2 5" id="KW-0418">Kinase</keyword>
<sequence>MLAAVTDLAAGRELDELIESIVQRACEVTGARYGALGVIDPAASEHRLARFTTYGIDDDTRARIGDLPEGRGLLGHLIDHPHPLRLDDLREHPSSVGFPPHHPPMTSFLGVPVHVGESVYGNLYLTGKDGGFEVADERLVIALAAAAGVAIANAQLYAALLDAREEHAQLAVYADRDRIARDLHDVVIQRLFATGLSLDRSSRRIDDPAASERVAEAIEEIDGTIREIRRTIFELGDRTELVSAIHRVVETAAEALEHPPTVEIEGDLEALDPALGQHVLAVVREGLTNVARHAHADHATVEIRVGVDELSVCVVDDGRGISARPRRDSGLRNLRERAQARGGSVAVIPLARGGTQLTWRVPVSRLS</sequence>
<dbReference type="InterPro" id="IPR050482">
    <property type="entry name" value="Sensor_HK_TwoCompSys"/>
</dbReference>
<dbReference type="SUPFAM" id="SSF55781">
    <property type="entry name" value="GAF domain-like"/>
    <property type="match status" value="1"/>
</dbReference>
<evidence type="ECO:0000313" key="5">
    <source>
        <dbReference type="EMBL" id="TSD53795.1"/>
    </source>
</evidence>
<keyword evidence="3" id="KW-0902">Two-component regulatory system</keyword>
<dbReference type="InterPro" id="IPR003018">
    <property type="entry name" value="GAF"/>
</dbReference>
<dbReference type="Gene3D" id="3.30.450.40">
    <property type="match status" value="1"/>
</dbReference>
<dbReference type="GO" id="GO:0000155">
    <property type="term" value="F:phosphorelay sensor kinase activity"/>
    <property type="evidence" value="ECO:0007669"/>
    <property type="project" value="InterPro"/>
</dbReference>
<dbReference type="Pfam" id="PF07730">
    <property type="entry name" value="HisKA_3"/>
    <property type="match status" value="1"/>
</dbReference>
<dbReference type="GO" id="GO:0046983">
    <property type="term" value="F:protein dimerization activity"/>
    <property type="evidence" value="ECO:0007669"/>
    <property type="project" value="InterPro"/>
</dbReference>
<dbReference type="SUPFAM" id="SSF55874">
    <property type="entry name" value="ATPase domain of HSP90 chaperone/DNA topoisomerase II/histidine kinase"/>
    <property type="match status" value="1"/>
</dbReference>
<dbReference type="InterPro" id="IPR011712">
    <property type="entry name" value="Sig_transdc_His_kin_sub3_dim/P"/>
</dbReference>
<dbReference type="Gene3D" id="3.30.565.10">
    <property type="entry name" value="Histidine kinase-like ATPase, C-terminal domain"/>
    <property type="match status" value="1"/>
</dbReference>
<evidence type="ECO:0000259" key="4">
    <source>
        <dbReference type="SMART" id="SM00065"/>
    </source>
</evidence>
<dbReference type="InterPro" id="IPR003594">
    <property type="entry name" value="HATPase_dom"/>
</dbReference>
<dbReference type="CDD" id="cd16917">
    <property type="entry name" value="HATPase_UhpB-NarQ-NarX-like"/>
    <property type="match status" value="1"/>
</dbReference>
<reference evidence="5 6" key="1">
    <citation type="submission" date="2019-07" db="EMBL/GenBank/DDBJ databases">
        <authorList>
            <person name="Zhao L.H."/>
        </authorList>
    </citation>
    <scope>NUCLEOTIDE SEQUENCE [LARGE SCALE GENOMIC DNA]</scope>
    <source>
        <strain evidence="5 6">Co35</strain>
    </source>
</reference>